<evidence type="ECO:0000313" key="3">
    <source>
        <dbReference type="Proteomes" id="UP000295310"/>
    </source>
</evidence>
<dbReference type="CDD" id="cd14852">
    <property type="entry name" value="LD-carboxypeptidase"/>
    <property type="match status" value="1"/>
</dbReference>
<dbReference type="RefSeq" id="WP_133431534.1">
    <property type="nucleotide sequence ID" value="NZ_CP092172.1"/>
</dbReference>
<keyword evidence="2" id="KW-0645">Protease</keyword>
<reference evidence="2 3" key="1">
    <citation type="submission" date="2019-01" db="EMBL/GenBank/DDBJ databases">
        <title>Draft genome sequences of the type strains of six Macrococcus species.</title>
        <authorList>
            <person name="Mazhar S."/>
            <person name="Altermann E."/>
            <person name="Hill C."/>
            <person name="Mcauliffe O."/>
        </authorList>
    </citation>
    <scope>NUCLEOTIDE SEQUENCE [LARGE SCALE GENOMIC DNA]</scope>
    <source>
        <strain evidence="2 3">CCM4811</strain>
    </source>
</reference>
<organism evidence="2 3">
    <name type="scientific">Macrococcus brunensis</name>
    <dbReference type="NCBI Taxonomy" id="198483"/>
    <lineage>
        <taxon>Bacteria</taxon>
        <taxon>Bacillati</taxon>
        <taxon>Bacillota</taxon>
        <taxon>Bacilli</taxon>
        <taxon>Bacillales</taxon>
        <taxon>Staphylococcaceae</taxon>
        <taxon>Macrococcus</taxon>
    </lineage>
</organism>
<dbReference type="Pfam" id="PF02557">
    <property type="entry name" value="VanY"/>
    <property type="match status" value="1"/>
</dbReference>
<dbReference type="InterPro" id="IPR058193">
    <property type="entry name" value="VanY/YodJ_core_dom"/>
</dbReference>
<sequence>MKRLLIAGLAAFLLAGCSEQSEQHLSVIDNIKQINPLEKWLSSKEKSVVDGVTYYGDTIIVNKSISLPADYAPGENAEARAALDKLMTAGTAEGLNFAIRSGFRSYDEQDVLYHNYVARDGKAAADTYSAEPGHSEHQTGLAFDLGSRESVKDFTISFGDTPEGKWLQTHAQNYGFIIRYPKGKEHITGYQYEPWHIRYLGDDLAQDVYKSGLTLEEYFGLVK</sequence>
<evidence type="ECO:0000259" key="1">
    <source>
        <dbReference type="Pfam" id="PF02557"/>
    </source>
</evidence>
<comment type="caution">
    <text evidence="2">The sequence shown here is derived from an EMBL/GenBank/DDBJ whole genome shotgun (WGS) entry which is preliminary data.</text>
</comment>
<dbReference type="PANTHER" id="PTHR34385">
    <property type="entry name" value="D-ALANYL-D-ALANINE CARBOXYPEPTIDASE"/>
    <property type="match status" value="1"/>
</dbReference>
<dbReference type="InterPro" id="IPR052179">
    <property type="entry name" value="DD-CPase-like"/>
</dbReference>
<dbReference type="GO" id="GO:0006508">
    <property type="term" value="P:proteolysis"/>
    <property type="evidence" value="ECO:0007669"/>
    <property type="project" value="InterPro"/>
</dbReference>
<dbReference type="SUPFAM" id="SSF55166">
    <property type="entry name" value="Hedgehog/DD-peptidase"/>
    <property type="match status" value="1"/>
</dbReference>
<name>A0A4R6BES5_9STAP</name>
<proteinExistence type="predicted"/>
<accession>A0A4R6BES5</accession>
<dbReference type="AlphaFoldDB" id="A0A4R6BES5"/>
<dbReference type="GO" id="GO:0004180">
    <property type="term" value="F:carboxypeptidase activity"/>
    <property type="evidence" value="ECO:0007669"/>
    <property type="project" value="UniProtKB-KW"/>
</dbReference>
<keyword evidence="2" id="KW-0121">Carboxypeptidase</keyword>
<keyword evidence="2" id="KW-0378">Hydrolase</keyword>
<protein>
    <submittedName>
        <fullName evidence="2">D-alanyl-D-alanine carboxypeptidase family protein</fullName>
    </submittedName>
</protein>
<dbReference type="InterPro" id="IPR009045">
    <property type="entry name" value="Zn_M74/Hedgehog-like"/>
</dbReference>
<dbReference type="EMBL" id="SCWA01000005">
    <property type="protein sequence ID" value="TDL98295.1"/>
    <property type="molecule type" value="Genomic_DNA"/>
</dbReference>
<dbReference type="InterPro" id="IPR003709">
    <property type="entry name" value="VanY-like_core_dom"/>
</dbReference>
<dbReference type="PANTHER" id="PTHR34385:SF1">
    <property type="entry name" value="PEPTIDOGLYCAN L-ALANYL-D-GLUTAMATE ENDOPEPTIDASE CWLK"/>
    <property type="match status" value="1"/>
</dbReference>
<dbReference type="PROSITE" id="PS51257">
    <property type="entry name" value="PROKAR_LIPOPROTEIN"/>
    <property type="match status" value="1"/>
</dbReference>
<feature type="domain" description="D-alanyl-D-alanine carboxypeptidase-like core" evidence="1">
    <location>
        <begin position="77"/>
        <end position="202"/>
    </location>
</feature>
<evidence type="ECO:0000313" key="2">
    <source>
        <dbReference type="EMBL" id="TDL98295.1"/>
    </source>
</evidence>
<dbReference type="OrthoDB" id="9792074at2"/>
<dbReference type="Gene3D" id="3.30.1380.10">
    <property type="match status" value="1"/>
</dbReference>
<dbReference type="Proteomes" id="UP000295310">
    <property type="component" value="Unassembled WGS sequence"/>
</dbReference>
<gene>
    <name evidence="2" type="ORF">ERX27_03930</name>
</gene>
<keyword evidence="3" id="KW-1185">Reference proteome</keyword>